<dbReference type="InterPro" id="IPR007485">
    <property type="entry name" value="LPS_assembly_LptE"/>
</dbReference>
<dbReference type="PROSITE" id="PS51257">
    <property type="entry name" value="PROKAR_LIPOPROTEIN"/>
    <property type="match status" value="1"/>
</dbReference>
<dbReference type="InterPro" id="IPR006311">
    <property type="entry name" value="TAT_signal"/>
</dbReference>
<dbReference type="Proteomes" id="UP000826300">
    <property type="component" value="Chromosome"/>
</dbReference>
<organism evidence="1 2">
    <name type="scientific">Neotabrizicola shimadae</name>
    <dbReference type="NCBI Taxonomy" id="2807096"/>
    <lineage>
        <taxon>Bacteria</taxon>
        <taxon>Pseudomonadati</taxon>
        <taxon>Pseudomonadota</taxon>
        <taxon>Alphaproteobacteria</taxon>
        <taxon>Rhodobacterales</taxon>
        <taxon>Paracoccaceae</taxon>
        <taxon>Neotabrizicola</taxon>
    </lineage>
</organism>
<reference evidence="1" key="1">
    <citation type="submission" date="2021-02" db="EMBL/GenBank/DDBJ databases">
        <title>Rhodobacter shimadae sp. nov., an aerobic anoxygenic phototrophic bacterium isolated from a hot spring.</title>
        <authorList>
            <person name="Muramatsu S."/>
            <person name="Haruta S."/>
            <person name="Hirose S."/>
            <person name="Hanada S."/>
        </authorList>
    </citation>
    <scope>NUCLEOTIDE SEQUENCE</scope>
    <source>
        <strain evidence="1">N10</strain>
    </source>
</reference>
<accession>A0A8G0ZSK1</accession>
<dbReference type="GO" id="GO:0019867">
    <property type="term" value="C:outer membrane"/>
    <property type="evidence" value="ECO:0007669"/>
    <property type="project" value="InterPro"/>
</dbReference>
<keyword evidence="2" id="KW-1185">Reference proteome</keyword>
<dbReference type="PROSITE" id="PS51318">
    <property type="entry name" value="TAT"/>
    <property type="match status" value="1"/>
</dbReference>
<dbReference type="KEGG" id="nsm:JO391_16175"/>
<dbReference type="GO" id="GO:0043165">
    <property type="term" value="P:Gram-negative-bacterium-type cell outer membrane assembly"/>
    <property type="evidence" value="ECO:0007669"/>
    <property type="project" value="InterPro"/>
</dbReference>
<proteinExistence type="predicted"/>
<evidence type="ECO:0000313" key="1">
    <source>
        <dbReference type="EMBL" id="QYZ69257.1"/>
    </source>
</evidence>
<dbReference type="Gene3D" id="3.30.160.150">
    <property type="entry name" value="Lipoprotein like domain"/>
    <property type="match status" value="1"/>
</dbReference>
<dbReference type="Pfam" id="PF04390">
    <property type="entry name" value="LptE"/>
    <property type="match status" value="1"/>
</dbReference>
<dbReference type="RefSeq" id="WP_220661477.1">
    <property type="nucleotide sequence ID" value="NZ_CP069370.1"/>
</dbReference>
<dbReference type="EMBL" id="CP069370">
    <property type="protein sequence ID" value="QYZ69257.1"/>
    <property type="molecule type" value="Genomic_DNA"/>
</dbReference>
<name>A0A8G0ZSK1_9RHOB</name>
<gene>
    <name evidence="1" type="ORF">JO391_16175</name>
</gene>
<evidence type="ECO:0000313" key="2">
    <source>
        <dbReference type="Proteomes" id="UP000826300"/>
    </source>
</evidence>
<sequence length="162" mass="16891">MSSSDRRAFLSLAAVAALSACGFTPAYGPSGSASALRGRVRATDPSSATDYAFVARIEERLGRPEADAFALTYGISTETFSIGITQQNEVVRYDISGNANWTLQDSAGETLASGTAQSFTAWFASGTTVATQAAQVDAVKRLMQALADQVVTQLIARAGSLP</sequence>
<evidence type="ECO:0008006" key="3">
    <source>
        <dbReference type="Google" id="ProtNLM"/>
    </source>
</evidence>
<protein>
    <recommendedName>
        <fullName evidence="3">LPS-assembly lipoprotein</fullName>
    </recommendedName>
</protein>
<dbReference type="AlphaFoldDB" id="A0A8G0ZSK1"/>